<name>A0A0F8L9K9_METMZ</name>
<dbReference type="NCBIfam" id="TIGR00229">
    <property type="entry name" value="sensory_box"/>
    <property type="match status" value="5"/>
</dbReference>
<dbReference type="Pfam" id="PF00989">
    <property type="entry name" value="PAS"/>
    <property type="match status" value="2"/>
</dbReference>
<feature type="domain" description="PAC" evidence="11">
    <location>
        <begin position="913"/>
        <end position="965"/>
    </location>
</feature>
<dbReference type="SUPFAM" id="SSF55781">
    <property type="entry name" value="GAF domain-like"/>
    <property type="match status" value="1"/>
</dbReference>
<evidence type="ECO:0000256" key="2">
    <source>
        <dbReference type="ARBA" id="ARBA00022679"/>
    </source>
</evidence>
<keyword evidence="4" id="KW-0418">Kinase</keyword>
<evidence type="ECO:0000313" key="19">
    <source>
        <dbReference type="Proteomes" id="UP000034338"/>
    </source>
</evidence>
<dbReference type="InterPro" id="IPR000014">
    <property type="entry name" value="PAS"/>
</dbReference>
<evidence type="ECO:0000313" key="12">
    <source>
        <dbReference type="EMBL" id="KKH14118.1"/>
    </source>
</evidence>
<feature type="domain" description="PAC" evidence="11">
    <location>
        <begin position="1038"/>
        <end position="1090"/>
    </location>
</feature>
<keyword evidence="5" id="KW-0067">ATP-binding</keyword>
<reference evidence="17 18" key="1">
    <citation type="journal article" date="2015" name="ISME J.">
        <title>Genomic and phenotypic differentiation among Methanosarcina mazei populations from Columbia River sediment.</title>
        <authorList>
            <person name="Youngblut N.D."/>
            <person name="Wirth J.S."/>
            <person name="Henriksen J.R."/>
            <person name="Smith M."/>
            <person name="Simon H."/>
            <person name="Metcalf W.W."/>
            <person name="Whitaker R.J."/>
        </authorList>
    </citation>
    <scope>NUCLEOTIDE SEQUENCE [LARGE SCALE GENOMIC DNA]</scope>
    <source>
        <strain evidence="12 18">1.F.A.1A.3</strain>
        <strain evidence="13 20">1.F.A.1B.3</strain>
        <strain evidence="14 17">1.F.A.1B.4</strain>
        <strain evidence="15 19">1.H.A.0.1</strain>
    </source>
</reference>
<evidence type="ECO:0000313" key="13">
    <source>
        <dbReference type="EMBL" id="KKH19665.1"/>
    </source>
</evidence>
<dbReference type="Proteomes" id="UP000034338">
    <property type="component" value="Unassembled WGS sequence"/>
</dbReference>
<keyword evidence="7" id="KW-0175">Coiled coil</keyword>
<dbReference type="Proteomes" id="UP000033987">
    <property type="component" value="Unassembled WGS sequence"/>
</dbReference>
<dbReference type="InterPro" id="IPR000700">
    <property type="entry name" value="PAS-assoc_C"/>
</dbReference>
<dbReference type="Gene3D" id="3.30.450.40">
    <property type="match status" value="1"/>
</dbReference>
<feature type="region of interest" description="Disordered" evidence="8">
    <location>
        <begin position="1"/>
        <end position="25"/>
    </location>
</feature>
<evidence type="ECO:0000259" key="10">
    <source>
        <dbReference type="PROSITE" id="PS50112"/>
    </source>
</evidence>
<organism evidence="14 17">
    <name type="scientific">Methanosarcina mazei</name>
    <name type="common">Methanosarcina frisia</name>
    <dbReference type="NCBI Taxonomy" id="2209"/>
    <lineage>
        <taxon>Archaea</taxon>
        <taxon>Methanobacteriati</taxon>
        <taxon>Methanobacteriota</taxon>
        <taxon>Stenosarchaea group</taxon>
        <taxon>Methanomicrobia</taxon>
        <taxon>Methanosarcinales</taxon>
        <taxon>Methanosarcinaceae</taxon>
        <taxon>Methanosarcina</taxon>
    </lineage>
</organism>
<evidence type="ECO:0000256" key="1">
    <source>
        <dbReference type="ARBA" id="ARBA00022553"/>
    </source>
</evidence>
<dbReference type="Gene3D" id="3.30.450.20">
    <property type="entry name" value="PAS domain"/>
    <property type="match status" value="5"/>
</dbReference>
<feature type="domain" description="Histidine kinase" evidence="9">
    <location>
        <begin position="1098"/>
        <end position="1304"/>
    </location>
</feature>
<evidence type="ECO:0000313" key="18">
    <source>
        <dbReference type="Proteomes" id="UP000034064"/>
    </source>
</evidence>
<dbReference type="EMBL" id="JJQC01000045">
    <property type="protein sequence ID" value="KKH23293.1"/>
    <property type="molecule type" value="Genomic_DNA"/>
</dbReference>
<dbReference type="SMART" id="SM00065">
    <property type="entry name" value="GAF"/>
    <property type="match status" value="1"/>
</dbReference>
<feature type="domain" description="PAC" evidence="11">
    <location>
        <begin position="791"/>
        <end position="843"/>
    </location>
</feature>
<evidence type="ECO:0000256" key="4">
    <source>
        <dbReference type="ARBA" id="ARBA00022777"/>
    </source>
</evidence>
<dbReference type="GeneID" id="44088454"/>
<dbReference type="Proteomes" id="UP000467371">
    <property type="component" value="Chromosome"/>
</dbReference>
<dbReference type="InterPro" id="IPR036890">
    <property type="entry name" value="HATPase_C_sf"/>
</dbReference>
<dbReference type="RefSeq" id="WP_048045010.1">
    <property type="nucleotide sequence ID" value="NZ_CP042908.1"/>
</dbReference>
<dbReference type="InterPro" id="IPR013767">
    <property type="entry name" value="PAS_fold"/>
</dbReference>
<dbReference type="PROSITE" id="PS50113">
    <property type="entry name" value="PAC"/>
    <property type="match status" value="5"/>
</dbReference>
<dbReference type="Pfam" id="PF13185">
    <property type="entry name" value="GAF_2"/>
    <property type="match status" value="1"/>
</dbReference>
<feature type="compositionally biased region" description="Basic and acidic residues" evidence="8">
    <location>
        <begin position="1"/>
        <end position="10"/>
    </location>
</feature>
<dbReference type="EMBL" id="JJQB01000079">
    <property type="protein sequence ID" value="KKH19665.1"/>
    <property type="molecule type" value="Genomic_DNA"/>
</dbReference>
<feature type="domain" description="PAC" evidence="11">
    <location>
        <begin position="340"/>
        <end position="392"/>
    </location>
</feature>
<evidence type="ECO:0000313" key="17">
    <source>
        <dbReference type="Proteomes" id="UP000033987"/>
    </source>
</evidence>
<dbReference type="Gene3D" id="2.10.70.100">
    <property type="match status" value="1"/>
</dbReference>
<dbReference type="Pfam" id="PF08447">
    <property type="entry name" value="PAS_3"/>
    <property type="match status" value="1"/>
</dbReference>
<dbReference type="SUPFAM" id="SSF55874">
    <property type="entry name" value="ATPase domain of HSP90 chaperone/DNA topoisomerase II/histidine kinase"/>
    <property type="match status" value="1"/>
</dbReference>
<dbReference type="InterPro" id="IPR005467">
    <property type="entry name" value="His_kinase_dom"/>
</dbReference>
<dbReference type="CDD" id="cd00130">
    <property type="entry name" value="PAS"/>
    <property type="match status" value="5"/>
</dbReference>
<dbReference type="InterPro" id="IPR001610">
    <property type="entry name" value="PAC"/>
</dbReference>
<evidence type="ECO:0000256" key="8">
    <source>
        <dbReference type="SAM" id="MobiDB-lite"/>
    </source>
</evidence>
<dbReference type="GO" id="GO:0005524">
    <property type="term" value="F:ATP binding"/>
    <property type="evidence" value="ECO:0007669"/>
    <property type="project" value="UniProtKB-KW"/>
</dbReference>
<dbReference type="Pfam" id="PF13426">
    <property type="entry name" value="PAS_9"/>
    <property type="match status" value="2"/>
</dbReference>
<keyword evidence="3" id="KW-0547">Nucleotide-binding</keyword>
<evidence type="ECO:0000259" key="9">
    <source>
        <dbReference type="PROSITE" id="PS50109"/>
    </source>
</evidence>
<dbReference type="PROSITE" id="PS50109">
    <property type="entry name" value="HIS_KIN"/>
    <property type="match status" value="1"/>
</dbReference>
<feature type="domain" description="PAS" evidence="10">
    <location>
        <begin position="568"/>
        <end position="623"/>
    </location>
</feature>
<evidence type="ECO:0000256" key="7">
    <source>
        <dbReference type="SAM" id="Coils"/>
    </source>
</evidence>
<dbReference type="PROSITE" id="PS50112">
    <property type="entry name" value="PAS"/>
    <property type="match status" value="4"/>
</dbReference>
<dbReference type="InterPro" id="IPR011495">
    <property type="entry name" value="Sig_transdc_His_kin_sub2_dim/P"/>
</dbReference>
<protein>
    <submittedName>
        <fullName evidence="16">PAS domain S-box protein</fullName>
    </submittedName>
</protein>
<dbReference type="EMBL" id="CP042908">
    <property type="protein sequence ID" value="QIB92142.1"/>
    <property type="molecule type" value="Genomic_DNA"/>
</dbReference>
<feature type="domain" description="PAS" evidence="10">
    <location>
        <begin position="268"/>
        <end position="313"/>
    </location>
</feature>
<dbReference type="Gene3D" id="3.30.565.10">
    <property type="entry name" value="Histidine kinase-like ATPase, C-terminal domain"/>
    <property type="match status" value="1"/>
</dbReference>
<dbReference type="GO" id="GO:0006355">
    <property type="term" value="P:regulation of DNA-templated transcription"/>
    <property type="evidence" value="ECO:0007669"/>
    <property type="project" value="InterPro"/>
</dbReference>
<dbReference type="SMART" id="SM00086">
    <property type="entry name" value="PAC"/>
    <property type="match status" value="5"/>
</dbReference>
<feature type="coiled-coil region" evidence="7">
    <location>
        <begin position="949"/>
        <end position="976"/>
    </location>
</feature>
<dbReference type="PANTHER" id="PTHR43065:SF23">
    <property type="entry name" value="SENSOR HISTIDINE KINASE PDTAS"/>
    <property type="match status" value="1"/>
</dbReference>
<evidence type="ECO:0000313" key="14">
    <source>
        <dbReference type="EMBL" id="KKH23293.1"/>
    </source>
</evidence>
<keyword evidence="6" id="KW-0902">Two-component regulatory system</keyword>
<dbReference type="InterPro" id="IPR029016">
    <property type="entry name" value="GAF-like_dom_sf"/>
</dbReference>
<dbReference type="SMART" id="SM00387">
    <property type="entry name" value="HATPase_c"/>
    <property type="match status" value="1"/>
</dbReference>
<dbReference type="PATRIC" id="fig|2209.48.peg.4260"/>
<evidence type="ECO:0000259" key="11">
    <source>
        <dbReference type="PROSITE" id="PS50113"/>
    </source>
</evidence>
<evidence type="ECO:0000256" key="6">
    <source>
        <dbReference type="ARBA" id="ARBA00023012"/>
    </source>
</evidence>
<dbReference type="InterPro" id="IPR035965">
    <property type="entry name" value="PAS-like_dom_sf"/>
</dbReference>
<keyword evidence="2" id="KW-0808">Transferase</keyword>
<dbReference type="InterPro" id="IPR013655">
    <property type="entry name" value="PAS_fold_3"/>
</dbReference>
<feature type="domain" description="PAS" evidence="10">
    <location>
        <begin position="840"/>
        <end position="909"/>
    </location>
</feature>
<sequence length="1306" mass="148637">MQKENREKPEPFTATESNARWTREEADLKFDSNSIPEGFFIDRDVAEDRSGERKIHNRTEKRTKPEMRNTFSPVPEVENLELADIIDARAIKSLMEDFNKLIHITFALVNLKGNILVSSGWQDICTRFHRVHPETCKHCIESDTKLSAGVLPGQFKLYRCRNNMWDIATPIMVGGHHIGNIFSGQFFFEDEYVDYGFFRSQARKYGFNEEEYMAALEKVPRLSRESVEAGMTFLTKLAHMISQLSYSNIRLAHSLVERDSFVNALRESERRYRNIIETASEGILIIDSEVRISYANKKIAEMLGYSLEELTGKFLWDFADEIGRSILKQNLKKRRQGINEVYELKLICKDGSPLWALISPKALFDKEGGFTGSLGMFTDITERKQEECRINRYNLILEGINRIFRNVVQAKTEEELGNTCLSVALEVTGSQFGFINEIGTDGLLHNIAKSKLAWEQCLIYDKTTGHQRLPCDFAVHGLYGRVISNGKGFFTNDPPSHPDSIGLPQGHPPLKSFLGVPLVQEGKTVGLIAVANREGGYTCEQQKDLEAIAPAVVQALQRKKAEEALRLSNIYNRSLIEASLDPSVTIGRDGKIKDVNRATEQVTGYSRNYLIGTDFSDYFTEPEKAYTGYQQVFIDGKVRDYPLEIQHKDGQVTPVLYNASVYRDENGEVIGVFAAARDITERKKAEEALKKAYDNLEEIIEERTAQLEQAYNSLKESEEGLSEAQRMAHIGNWEWDIETDKAYWSGEMYRIFGRDPGKRAPSCSEYFNYIHPGDRDKYCDAIRKAVKGKPFGIDYRIVPDNGEKRIVHMNLKFVTDHKNIPVKFKGTVQDITERKKSEEKLQILANVVKSSNDAIGTISLDDIITSWNEEAEQVYGYSAEEVLGKHTSILAPPHLNTETKELSELIKQGKKIHHYETSRVRKNGQTIYVSITLSPVFDTYGKLTAISFISRDITERKRVEEKLRESEEKYRNIVETANEGIFIINAETIITYANKKMTDILGCPLEEVTGRKMCDFVSEESKDIVKLNQKRRRQGINDSYELKLVCKDGSSLWALVNAKSLFDKDGKFMGSISLLTDITKRKEAEEALANIEVARKKEIHHRIKNNLQVISSLLDLQAEKFNNREDIKDLEVLAAFRESQDRVKSMALIHEELYRGGGLDTLNFSSYIEELVENLFRTYRLGNDNLRLNVTLEENIFFDMDTAVPLGIIVNELVSNSLKHAFTGNEGEIRIRFCREEKNDKTQESLFSLTISDNGKGIPDNIELENPGTLGLKLVGILVDQLDGNLELGRGQGTEFRISFRVLEKS</sequence>
<feature type="domain" description="PAC" evidence="11">
    <location>
        <begin position="639"/>
        <end position="691"/>
    </location>
</feature>
<dbReference type="Proteomes" id="UP000034064">
    <property type="component" value="Unassembled WGS sequence"/>
</dbReference>
<dbReference type="InterPro" id="IPR018771">
    <property type="entry name" value="PocR_dom"/>
</dbReference>
<feature type="coiled-coil region" evidence="7">
    <location>
        <begin position="682"/>
        <end position="727"/>
    </location>
</feature>
<evidence type="ECO:0000313" key="21">
    <source>
        <dbReference type="Proteomes" id="UP000467371"/>
    </source>
</evidence>
<proteinExistence type="predicted"/>
<dbReference type="Pfam" id="PF02518">
    <property type="entry name" value="HATPase_c"/>
    <property type="match status" value="1"/>
</dbReference>
<evidence type="ECO:0000256" key="5">
    <source>
        <dbReference type="ARBA" id="ARBA00022840"/>
    </source>
</evidence>
<dbReference type="EMBL" id="JJQF01000127">
    <property type="protein sequence ID" value="KKH27655.1"/>
    <property type="molecule type" value="Genomic_DNA"/>
</dbReference>
<evidence type="ECO:0000313" key="16">
    <source>
        <dbReference type="EMBL" id="QIB92142.1"/>
    </source>
</evidence>
<dbReference type="SUPFAM" id="SSF55785">
    <property type="entry name" value="PYP-like sensor domain (PAS domain)"/>
    <property type="match status" value="5"/>
</dbReference>
<feature type="domain" description="PAS" evidence="10">
    <location>
        <begin position="966"/>
        <end position="1026"/>
    </location>
</feature>
<dbReference type="EMBL" id="JJQA01000106">
    <property type="protein sequence ID" value="KKH14118.1"/>
    <property type="molecule type" value="Genomic_DNA"/>
</dbReference>
<dbReference type="Proteomes" id="UP000034733">
    <property type="component" value="Unassembled WGS sequence"/>
</dbReference>
<evidence type="ECO:0000256" key="3">
    <source>
        <dbReference type="ARBA" id="ARBA00022741"/>
    </source>
</evidence>
<evidence type="ECO:0000313" key="15">
    <source>
        <dbReference type="EMBL" id="KKH27655.1"/>
    </source>
</evidence>
<dbReference type="GO" id="GO:0000160">
    <property type="term" value="P:phosphorelay signal transduction system"/>
    <property type="evidence" value="ECO:0007669"/>
    <property type="project" value="UniProtKB-KW"/>
</dbReference>
<dbReference type="PANTHER" id="PTHR43065">
    <property type="entry name" value="SENSOR HISTIDINE KINASE"/>
    <property type="match status" value="1"/>
</dbReference>
<dbReference type="Pfam" id="PF07568">
    <property type="entry name" value="HisKA_2"/>
    <property type="match status" value="1"/>
</dbReference>
<dbReference type="SMART" id="SM00091">
    <property type="entry name" value="PAS"/>
    <property type="match status" value="5"/>
</dbReference>
<keyword evidence="1" id="KW-0597">Phosphoprotein</keyword>
<dbReference type="InterPro" id="IPR003594">
    <property type="entry name" value="HATPase_dom"/>
</dbReference>
<dbReference type="Pfam" id="PF10114">
    <property type="entry name" value="PocR"/>
    <property type="match status" value="1"/>
</dbReference>
<dbReference type="InterPro" id="IPR003018">
    <property type="entry name" value="GAF"/>
</dbReference>
<dbReference type="GO" id="GO:0016301">
    <property type="term" value="F:kinase activity"/>
    <property type="evidence" value="ECO:0007669"/>
    <property type="project" value="UniProtKB-KW"/>
</dbReference>
<gene>
    <name evidence="15" type="ORF">DU37_18935</name>
    <name evidence="12" type="ORF">DU44_19925</name>
    <name evidence="13" type="ORF">DU48_16830</name>
    <name evidence="14" type="ORF">DU65_09875</name>
    <name evidence="16" type="ORF">FQU78_14870</name>
</gene>
<accession>A0A0F8L9K9</accession>
<evidence type="ECO:0000313" key="20">
    <source>
        <dbReference type="Proteomes" id="UP000034733"/>
    </source>
</evidence>
<reference evidence="16 21" key="2">
    <citation type="journal article" date="2020" name="Environ. Microbiol. Rep.">
        <title>Redox cycling of Fe(II) and Fe(III) in magnetite accelerates aceticlastic methanogenesis by Methanosarcina mazei.</title>
        <authorList>
            <person name="Wang H."/>
            <person name="Byrne J.M."/>
            <person name="Liu P."/>
            <person name="Liu J."/>
            <person name="Dong X."/>
            <person name="Lu Y."/>
        </authorList>
    </citation>
    <scope>NUCLEOTIDE SEQUENCE [LARGE SCALE GENOMIC DNA]</scope>
    <source>
        <strain evidence="16">Zm-15</strain>
        <strain evidence="21">zm-15</strain>
    </source>
</reference>